<evidence type="ECO:0000259" key="2">
    <source>
        <dbReference type="PROSITE" id="PS51029"/>
    </source>
</evidence>
<dbReference type="Pfam" id="PF02944">
    <property type="entry name" value="BESS"/>
    <property type="match status" value="1"/>
</dbReference>
<dbReference type="Pfam" id="PF10545">
    <property type="entry name" value="MADF_DNA_bdg"/>
    <property type="match status" value="1"/>
</dbReference>
<dbReference type="PROSITE" id="PS51029">
    <property type="entry name" value="MADF"/>
    <property type="match status" value="1"/>
</dbReference>
<dbReference type="GO" id="GO:0003677">
    <property type="term" value="F:DNA binding"/>
    <property type="evidence" value="ECO:0007669"/>
    <property type="project" value="InterPro"/>
</dbReference>
<comment type="caution">
    <text evidence="4">The sequence shown here is derived from an EMBL/GenBank/DDBJ whole genome shotgun (WGS) entry which is preliminary data.</text>
</comment>
<feature type="domain" description="MADF" evidence="2">
    <location>
        <begin position="11"/>
        <end position="99"/>
    </location>
</feature>
<name>A0AAV2IIN6_LYMST</name>
<dbReference type="PROSITE" id="PS51031">
    <property type="entry name" value="BESS"/>
    <property type="match status" value="1"/>
</dbReference>
<accession>A0AAV2IIN6</accession>
<evidence type="ECO:0000313" key="5">
    <source>
        <dbReference type="Proteomes" id="UP001497497"/>
    </source>
</evidence>
<keyword evidence="5" id="KW-1185">Reference proteome</keyword>
<dbReference type="EMBL" id="CAXITT010000764">
    <property type="protein sequence ID" value="CAL1546053.1"/>
    <property type="molecule type" value="Genomic_DNA"/>
</dbReference>
<reference evidence="4 5" key="1">
    <citation type="submission" date="2024-04" db="EMBL/GenBank/DDBJ databases">
        <authorList>
            <consortium name="Genoscope - CEA"/>
            <person name="William W."/>
        </authorList>
    </citation>
    <scope>NUCLEOTIDE SEQUENCE [LARGE SCALE GENOMIC DNA]</scope>
</reference>
<comment type="subcellular location">
    <subcellularLocation>
        <location evidence="1">Nucleus</location>
    </subcellularLocation>
</comment>
<dbReference type="PANTHER" id="PTHR12243:SF67">
    <property type="entry name" value="COREPRESSOR OF PANGOLIN, ISOFORM A-RELATED"/>
    <property type="match status" value="1"/>
</dbReference>
<dbReference type="PANTHER" id="PTHR12243">
    <property type="entry name" value="MADF DOMAIN TRANSCRIPTION FACTOR"/>
    <property type="match status" value="1"/>
</dbReference>
<sequence>MPKGNREVYSLLIQEVQSRECLYVPSHPHYHDRHRLDAEWAEIGQILGVSGPSAKKTWQNLRSSYSRCLASVKTNSSGVIQKSTWYLKEQMDFLREYMTYAPAYEPADDFSSSGSHIHFGPDDLIQSSDELVDSYIKKEEREHEDSTNGSAASSSFLSAINQIIPVPKKPKISSSTSVPVTDAILKFIASDVDDDLQFFKGILPTVKQLNSTNNRRFKHAISNYLFQMLEAQENPEEPAPKVLQIASG</sequence>
<dbReference type="InterPro" id="IPR004210">
    <property type="entry name" value="BESS_motif"/>
</dbReference>
<evidence type="ECO:0008006" key="6">
    <source>
        <dbReference type="Google" id="ProtNLM"/>
    </source>
</evidence>
<keyword evidence="1" id="KW-0539">Nucleus</keyword>
<dbReference type="Proteomes" id="UP001497497">
    <property type="component" value="Unassembled WGS sequence"/>
</dbReference>
<dbReference type="InterPro" id="IPR039353">
    <property type="entry name" value="TF_Adf1"/>
</dbReference>
<dbReference type="GO" id="GO:0005634">
    <property type="term" value="C:nucleus"/>
    <property type="evidence" value="ECO:0007669"/>
    <property type="project" value="UniProtKB-SubCell"/>
</dbReference>
<evidence type="ECO:0000256" key="1">
    <source>
        <dbReference type="PROSITE-ProRule" id="PRU00371"/>
    </source>
</evidence>
<evidence type="ECO:0000259" key="3">
    <source>
        <dbReference type="PROSITE" id="PS51031"/>
    </source>
</evidence>
<protein>
    <recommendedName>
        <fullName evidence="6">MADF domain-containing protein</fullName>
    </recommendedName>
</protein>
<organism evidence="4 5">
    <name type="scientific">Lymnaea stagnalis</name>
    <name type="common">Great pond snail</name>
    <name type="synonym">Helix stagnalis</name>
    <dbReference type="NCBI Taxonomy" id="6523"/>
    <lineage>
        <taxon>Eukaryota</taxon>
        <taxon>Metazoa</taxon>
        <taxon>Spiralia</taxon>
        <taxon>Lophotrochozoa</taxon>
        <taxon>Mollusca</taxon>
        <taxon>Gastropoda</taxon>
        <taxon>Heterobranchia</taxon>
        <taxon>Euthyneura</taxon>
        <taxon>Panpulmonata</taxon>
        <taxon>Hygrophila</taxon>
        <taxon>Lymnaeoidea</taxon>
        <taxon>Lymnaeidae</taxon>
        <taxon>Lymnaea</taxon>
    </lineage>
</organism>
<dbReference type="AlphaFoldDB" id="A0AAV2IIN6"/>
<proteinExistence type="predicted"/>
<dbReference type="InterPro" id="IPR006578">
    <property type="entry name" value="MADF-dom"/>
</dbReference>
<feature type="domain" description="BESS" evidence="3">
    <location>
        <begin position="192"/>
        <end position="231"/>
    </location>
</feature>
<gene>
    <name evidence="4" type="ORF">GSLYS_00019430001</name>
</gene>
<dbReference type="SMART" id="SM00595">
    <property type="entry name" value="MADF"/>
    <property type="match status" value="1"/>
</dbReference>
<evidence type="ECO:0000313" key="4">
    <source>
        <dbReference type="EMBL" id="CAL1546053.1"/>
    </source>
</evidence>